<comment type="caution">
    <text evidence="2">The sequence shown here is derived from an EMBL/GenBank/DDBJ whole genome shotgun (WGS) entry which is preliminary data.</text>
</comment>
<evidence type="ECO:0000256" key="1">
    <source>
        <dbReference type="SAM" id="Phobius"/>
    </source>
</evidence>
<keyword evidence="1" id="KW-0472">Membrane</keyword>
<reference evidence="3" key="1">
    <citation type="submission" date="2016-09" db="EMBL/GenBank/DDBJ databases">
        <authorList>
            <person name="Gulvik C.A."/>
        </authorList>
    </citation>
    <scope>NUCLEOTIDE SEQUENCE [LARGE SCALE GENOMIC DNA]</scope>
    <source>
        <strain evidence="3">LMG 8895</strain>
    </source>
</reference>
<dbReference type="Pfam" id="PF12822">
    <property type="entry name" value="ECF_trnsprt"/>
    <property type="match status" value="1"/>
</dbReference>
<feature type="transmembrane region" description="Helical" evidence="1">
    <location>
        <begin position="131"/>
        <end position="154"/>
    </location>
</feature>
<feature type="transmembrane region" description="Helical" evidence="1">
    <location>
        <begin position="7"/>
        <end position="29"/>
    </location>
</feature>
<feature type="transmembrane region" description="Helical" evidence="1">
    <location>
        <begin position="72"/>
        <end position="89"/>
    </location>
</feature>
<name>A0A1E5GLM4_9ENTE</name>
<gene>
    <name evidence="2" type="ORF">BCR25_06475</name>
</gene>
<proteinExistence type="predicted"/>
<dbReference type="RefSeq" id="WP_069663828.1">
    <property type="nucleotide sequence ID" value="NZ_JBHUJJ010000001.1"/>
</dbReference>
<feature type="transmembrane region" description="Helical" evidence="1">
    <location>
        <begin position="41"/>
        <end position="65"/>
    </location>
</feature>
<dbReference type="Proteomes" id="UP000095094">
    <property type="component" value="Unassembled WGS sequence"/>
</dbReference>
<dbReference type="AlphaFoldDB" id="A0A1E5GLM4"/>
<dbReference type="EMBL" id="MIJY01000023">
    <property type="protein sequence ID" value="OEG13130.1"/>
    <property type="molecule type" value="Genomic_DNA"/>
</dbReference>
<dbReference type="Gene3D" id="1.10.1760.20">
    <property type="match status" value="1"/>
</dbReference>
<dbReference type="PATRIC" id="fig|332950.4.peg.2234"/>
<keyword evidence="1" id="KW-1133">Transmembrane helix</keyword>
<dbReference type="InterPro" id="IPR024529">
    <property type="entry name" value="ECF_trnsprt_substrate-spec"/>
</dbReference>
<evidence type="ECO:0000313" key="3">
    <source>
        <dbReference type="Proteomes" id="UP000095094"/>
    </source>
</evidence>
<protein>
    <submittedName>
        <fullName evidence="2">ECF transporter S component</fullName>
    </submittedName>
</protein>
<dbReference type="OrthoDB" id="9813540at2"/>
<sequence length="214" mass="22687">MKNTKTFTLTAMFLAILILLSAVPFLGFIPIGPINATTMHIPVIIASIILGPRIGAFLGGVFGVISMIRSTVVLSPLSFVFSPFIPVIGTNQGSWKAIVIALVPRILIGVVPYFVYIGLRKITRNRPTSQTVSLFIAGFLGSATNTILVMNLIYFLFKDAYAQTIGASGAAIYTAILTVIFTSGIVEAIVAAIATAAVASVLLRLVKTNATQKL</sequence>
<evidence type="ECO:0000313" key="2">
    <source>
        <dbReference type="EMBL" id="OEG13130.1"/>
    </source>
</evidence>
<feature type="transmembrane region" description="Helical" evidence="1">
    <location>
        <begin position="95"/>
        <end position="119"/>
    </location>
</feature>
<accession>A0A1E5GLM4</accession>
<keyword evidence="3" id="KW-1185">Reference proteome</keyword>
<feature type="transmembrane region" description="Helical" evidence="1">
    <location>
        <begin position="160"/>
        <end position="181"/>
    </location>
</feature>
<dbReference type="GO" id="GO:0022857">
    <property type="term" value="F:transmembrane transporter activity"/>
    <property type="evidence" value="ECO:0007669"/>
    <property type="project" value="InterPro"/>
</dbReference>
<keyword evidence="1" id="KW-0812">Transmembrane</keyword>
<organism evidence="2 3">
    <name type="scientific">Enterococcus termitis</name>
    <dbReference type="NCBI Taxonomy" id="332950"/>
    <lineage>
        <taxon>Bacteria</taxon>
        <taxon>Bacillati</taxon>
        <taxon>Bacillota</taxon>
        <taxon>Bacilli</taxon>
        <taxon>Lactobacillales</taxon>
        <taxon>Enterococcaceae</taxon>
        <taxon>Enterococcus</taxon>
    </lineage>
</organism>